<dbReference type="GO" id="GO:0006085">
    <property type="term" value="P:acetyl-CoA biosynthetic process"/>
    <property type="evidence" value="ECO:0007669"/>
    <property type="project" value="UniProtKB-UniRule"/>
</dbReference>
<dbReference type="Pfam" id="PF00871">
    <property type="entry name" value="Acetate_kinase"/>
    <property type="match status" value="1"/>
</dbReference>
<dbReference type="KEGG" id="atz:M5E07_13670"/>
<dbReference type="GO" id="GO:0005524">
    <property type="term" value="F:ATP binding"/>
    <property type="evidence" value="ECO:0007669"/>
    <property type="project" value="UniProtKB-KW"/>
</dbReference>
<evidence type="ECO:0000256" key="5">
    <source>
        <dbReference type="ARBA" id="ARBA00022741"/>
    </source>
</evidence>
<keyword evidence="5 9" id="KW-0547">Nucleotide-binding</keyword>
<dbReference type="SUPFAM" id="SSF53067">
    <property type="entry name" value="Actin-like ATPase domain"/>
    <property type="match status" value="2"/>
</dbReference>
<keyword evidence="8 9" id="KW-0460">Magnesium</keyword>
<dbReference type="PIRSF" id="PIRSF000722">
    <property type="entry name" value="Acetate_prop_kin"/>
    <property type="match status" value="1"/>
</dbReference>
<dbReference type="AlphaFoldDB" id="A0AAE9LQE7"/>
<comment type="subunit">
    <text evidence="9">Homodimer.</text>
</comment>
<evidence type="ECO:0000256" key="1">
    <source>
        <dbReference type="ARBA" id="ARBA00008748"/>
    </source>
</evidence>
<keyword evidence="7 9" id="KW-0067">ATP-binding</keyword>
<evidence type="ECO:0000256" key="2">
    <source>
        <dbReference type="ARBA" id="ARBA00022490"/>
    </source>
</evidence>
<evidence type="ECO:0000256" key="10">
    <source>
        <dbReference type="RuleBase" id="RU003835"/>
    </source>
</evidence>
<dbReference type="InterPro" id="IPR000890">
    <property type="entry name" value="Aliphatic_acid_kin_short-chain"/>
</dbReference>
<feature type="binding site" evidence="9">
    <location>
        <begin position="198"/>
        <end position="202"/>
    </location>
    <ligand>
        <name>ATP</name>
        <dbReference type="ChEBI" id="CHEBI:30616"/>
    </ligand>
</feature>
<evidence type="ECO:0000256" key="9">
    <source>
        <dbReference type="HAMAP-Rule" id="MF_00020"/>
    </source>
</evidence>
<comment type="pathway">
    <text evidence="9">Metabolic intermediate biosynthesis; acetyl-CoA biosynthesis; acetyl-CoA from acetate: step 1/2.</text>
</comment>
<feature type="site" description="Transition state stabilizer" evidence="9">
    <location>
        <position position="171"/>
    </location>
</feature>
<dbReference type="PANTHER" id="PTHR21060">
    <property type="entry name" value="ACETATE KINASE"/>
    <property type="match status" value="1"/>
</dbReference>
<keyword evidence="6 9" id="KW-0418">Kinase</keyword>
<keyword evidence="3 9" id="KW-0808">Transferase</keyword>
<dbReference type="Proteomes" id="UP001056716">
    <property type="component" value="Chromosome"/>
</dbReference>
<dbReference type="PANTHER" id="PTHR21060:SF21">
    <property type="entry name" value="ACETATE KINASE"/>
    <property type="match status" value="1"/>
</dbReference>
<reference evidence="11" key="1">
    <citation type="submission" date="2022-06" db="EMBL/GenBank/DDBJ databases">
        <title>Isolation, identification and characterization of iprodione-degrading strains in Lhasa, Tibet.</title>
        <authorList>
            <person name="Pan H."/>
        </authorList>
    </citation>
    <scope>NUCLEOTIDE SEQUENCE</scope>
    <source>
        <strain evidence="11">Y-23</strain>
    </source>
</reference>
<evidence type="ECO:0000313" key="12">
    <source>
        <dbReference type="Proteomes" id="UP001056716"/>
    </source>
</evidence>
<name>A0AAE9LQE7_9GAMM</name>
<gene>
    <name evidence="9" type="primary">ackA</name>
    <name evidence="11" type="ORF">M5E07_13670</name>
</gene>
<comment type="catalytic activity">
    <reaction evidence="9">
        <text>acetate + ATP = acetyl phosphate + ADP</text>
        <dbReference type="Rhea" id="RHEA:11352"/>
        <dbReference type="ChEBI" id="CHEBI:22191"/>
        <dbReference type="ChEBI" id="CHEBI:30089"/>
        <dbReference type="ChEBI" id="CHEBI:30616"/>
        <dbReference type="ChEBI" id="CHEBI:456216"/>
        <dbReference type="EC" id="2.7.2.1"/>
    </reaction>
</comment>
<comment type="similarity">
    <text evidence="1 9 10">Belongs to the acetokinase family.</text>
</comment>
<feature type="site" description="Transition state stabilizer" evidence="9">
    <location>
        <position position="231"/>
    </location>
</feature>
<feature type="binding site" evidence="9">
    <location>
        <position position="83"/>
    </location>
    <ligand>
        <name>substrate</name>
    </ligand>
</feature>
<dbReference type="EMBL" id="CP098732">
    <property type="protein sequence ID" value="USE82814.1"/>
    <property type="molecule type" value="Genomic_DNA"/>
</dbReference>
<evidence type="ECO:0000256" key="8">
    <source>
        <dbReference type="ARBA" id="ARBA00022842"/>
    </source>
</evidence>
<dbReference type="GO" id="GO:0008776">
    <property type="term" value="F:acetate kinase activity"/>
    <property type="evidence" value="ECO:0007669"/>
    <property type="project" value="UniProtKB-UniRule"/>
</dbReference>
<dbReference type="RefSeq" id="WP_016168219.1">
    <property type="nucleotide sequence ID" value="NZ_CP098732.1"/>
</dbReference>
<accession>A0AAE9LQE7</accession>
<comment type="subcellular location">
    <subcellularLocation>
        <location evidence="9">Cytoplasm</location>
    </subcellularLocation>
</comment>
<dbReference type="PROSITE" id="PS01075">
    <property type="entry name" value="ACETATE_KINASE_1"/>
    <property type="match status" value="1"/>
</dbReference>
<feature type="binding site" evidence="9">
    <location>
        <position position="376"/>
    </location>
    <ligand>
        <name>Mg(2+)</name>
        <dbReference type="ChEBI" id="CHEBI:18420"/>
    </ligand>
</feature>
<keyword evidence="2 9" id="KW-0963">Cytoplasm</keyword>
<evidence type="ECO:0000256" key="6">
    <source>
        <dbReference type="ARBA" id="ARBA00022777"/>
    </source>
</evidence>
<dbReference type="InterPro" id="IPR043129">
    <property type="entry name" value="ATPase_NBD"/>
</dbReference>
<dbReference type="InterPro" id="IPR004372">
    <property type="entry name" value="Ac/propionate_kinase"/>
</dbReference>
<dbReference type="GO" id="GO:0000287">
    <property type="term" value="F:magnesium ion binding"/>
    <property type="evidence" value="ECO:0007669"/>
    <property type="project" value="UniProtKB-UniRule"/>
</dbReference>
<feature type="binding site" evidence="9">
    <location>
        <position position="9"/>
    </location>
    <ligand>
        <name>Mg(2+)</name>
        <dbReference type="ChEBI" id="CHEBI:18420"/>
    </ligand>
</feature>
<keyword evidence="12" id="KW-1185">Reference proteome</keyword>
<dbReference type="GO" id="GO:0005829">
    <property type="term" value="C:cytosol"/>
    <property type="evidence" value="ECO:0007669"/>
    <property type="project" value="TreeGrafter"/>
</dbReference>
<dbReference type="CDD" id="cd24010">
    <property type="entry name" value="ASKHA_NBD_AcK_PK"/>
    <property type="match status" value="1"/>
</dbReference>
<dbReference type="GO" id="GO:0006083">
    <property type="term" value="P:acetate metabolic process"/>
    <property type="evidence" value="ECO:0007669"/>
    <property type="project" value="TreeGrafter"/>
</dbReference>
<feature type="binding site" evidence="9">
    <location>
        <position position="16"/>
    </location>
    <ligand>
        <name>ATP</name>
        <dbReference type="ChEBI" id="CHEBI:30616"/>
    </ligand>
</feature>
<dbReference type="HAMAP" id="MF_00020">
    <property type="entry name" value="Acetate_kinase"/>
    <property type="match status" value="1"/>
</dbReference>
<evidence type="ECO:0000256" key="7">
    <source>
        <dbReference type="ARBA" id="ARBA00022840"/>
    </source>
</evidence>
<feature type="active site" description="Proton donor/acceptor" evidence="9">
    <location>
        <position position="139"/>
    </location>
</feature>
<dbReference type="InterPro" id="IPR023865">
    <property type="entry name" value="Aliphatic_acid_kinase_CS"/>
</dbReference>
<comment type="function">
    <text evidence="9">Catalyzes the formation of acetyl phosphate from acetate and ATP. Can also catalyze the reverse reaction.</text>
</comment>
<evidence type="ECO:0000256" key="4">
    <source>
        <dbReference type="ARBA" id="ARBA00022723"/>
    </source>
</evidence>
<keyword evidence="4 9" id="KW-0479">Metal-binding</keyword>
<feature type="binding site" evidence="9">
    <location>
        <begin position="274"/>
        <end position="276"/>
    </location>
    <ligand>
        <name>ATP</name>
        <dbReference type="ChEBI" id="CHEBI:30616"/>
    </ligand>
</feature>
<protein>
    <recommendedName>
        <fullName evidence="9">Acetate kinase</fullName>
        <ecNumber evidence="9">2.7.2.1</ecNumber>
    </recommendedName>
    <alternativeName>
        <fullName evidence="9">Acetokinase</fullName>
    </alternativeName>
</protein>
<feature type="binding site" evidence="9">
    <location>
        <begin position="322"/>
        <end position="326"/>
    </location>
    <ligand>
        <name>ATP</name>
        <dbReference type="ChEBI" id="CHEBI:30616"/>
    </ligand>
</feature>
<dbReference type="NCBIfam" id="TIGR00016">
    <property type="entry name" value="ackA"/>
    <property type="match status" value="1"/>
</dbReference>
<sequence length="407" mass="44159">MSTSVLVINCGSSSIKYALVSERREDRIFGLAENLGSAEARIKGVTVGGAPLELSIPHADHEKALETILERLSHYNPQAIGHRVVHGGTLTKAELLTPEIIERIREATPLAPLHNPAHLVGIDATMRLFPELPQVAVFDTAFHQTMPAHAYRYAVPKFLYTEHNVRRYGFHGTSHAYVSERGSELAGSLKQGGWLTAHLGNGSSTCAIWNGQSVDTSMGLTPLEGIVMGTRSGDVDPSLHSFLAANLGWDVYKIDKMLNKESGLLGLSDNLSNDMRTLIEASEQGNEDATLAIEVFCYRLAKSLAGLSCGLPRLDGLFFTGGIGENSAYIREKTMAYLPHFGFNLNKEQNNNLKRGTEGRIDAGTGPQIWVIPTDEEGRIAKETAIVVDNEVNQTTAKKPESTAAIA</sequence>
<evidence type="ECO:0000313" key="11">
    <source>
        <dbReference type="EMBL" id="USE82814.1"/>
    </source>
</evidence>
<dbReference type="PRINTS" id="PR00471">
    <property type="entry name" value="ACETATEKNASE"/>
</dbReference>
<dbReference type="Gene3D" id="3.30.420.40">
    <property type="match status" value="2"/>
</dbReference>
<comment type="cofactor">
    <cofactor evidence="9">
        <name>Mg(2+)</name>
        <dbReference type="ChEBI" id="CHEBI:18420"/>
    </cofactor>
    <cofactor evidence="9">
        <name>Mn(2+)</name>
        <dbReference type="ChEBI" id="CHEBI:29035"/>
    </cofactor>
    <text evidence="9">Mg(2+). Can also accept Mn(2+).</text>
</comment>
<organism evidence="11 12">
    <name type="scientific">Acinetobacter tibetensis</name>
    <dbReference type="NCBI Taxonomy" id="2943497"/>
    <lineage>
        <taxon>Bacteria</taxon>
        <taxon>Pseudomonadati</taxon>
        <taxon>Pseudomonadota</taxon>
        <taxon>Gammaproteobacteria</taxon>
        <taxon>Moraxellales</taxon>
        <taxon>Moraxellaceae</taxon>
        <taxon>Acinetobacter</taxon>
    </lineage>
</organism>
<proteinExistence type="inferred from homology"/>
<dbReference type="EC" id="2.7.2.1" evidence="9"/>
<evidence type="ECO:0000256" key="3">
    <source>
        <dbReference type="ARBA" id="ARBA00022679"/>
    </source>
</evidence>